<protein>
    <submittedName>
        <fullName evidence="1">Uncharacterized protein</fullName>
    </submittedName>
</protein>
<dbReference type="RefSeq" id="XP_028476439.1">
    <property type="nucleotide sequence ID" value="XM_028623506.1"/>
</dbReference>
<sequence length="406" mass="45568">MDAEQVSDTPPVQDEEWNIGDFVLQSSDDVIFKVNSYVLFGARRLIAAEVLRIFLALITNGQLPTLPAGLPHIAELLSFCKKYDCVVAKRSALLSIRELVILEELSYSRAMKIGALADDVNTCVVSLKCCCDRNPNNAEAARSFLRFKDCPLEYSFALARAGHNVKYSGEDGSSLGLCAAFKRLVLDARKFSRDWHARLETYQRDGILPSSVVDSRWDEGDLLIRSADGVTFIVPCYHIMASSLKNSDDKFIHFTNIHCESADVVRQYLDLIVDGRVEVDGDFEDSTLPDPYGQLPVFCQLAVFLRTYGCEHALQALLFATLRQLERRQLVRKLDHINHGDPDKLQARLVFNAFMVAAIADDRSAVLQAFLAPRAMWSFTFDLCNEMTAPLSDGDIFHPGSWSFMY</sequence>
<accession>A0A427XT18</accession>
<reference evidence="1 2" key="1">
    <citation type="submission" date="2018-11" db="EMBL/GenBank/DDBJ databases">
        <title>Genome sequence of Apiotrichum porosum DSM 27194.</title>
        <authorList>
            <person name="Aliyu H."/>
            <person name="Gorte O."/>
            <person name="Ochsenreither K."/>
        </authorList>
    </citation>
    <scope>NUCLEOTIDE SEQUENCE [LARGE SCALE GENOMIC DNA]</scope>
    <source>
        <strain evidence="1 2">DSM 27194</strain>
    </source>
</reference>
<dbReference type="Proteomes" id="UP000279236">
    <property type="component" value="Unassembled WGS sequence"/>
</dbReference>
<comment type="caution">
    <text evidence="1">The sequence shown here is derived from an EMBL/GenBank/DDBJ whole genome shotgun (WGS) entry which is preliminary data.</text>
</comment>
<gene>
    <name evidence="1" type="ORF">EHS24_008186</name>
</gene>
<dbReference type="AlphaFoldDB" id="A0A427XT18"/>
<name>A0A427XT18_9TREE</name>
<proteinExistence type="predicted"/>
<keyword evidence="2" id="KW-1185">Reference proteome</keyword>
<organism evidence="1 2">
    <name type="scientific">Apiotrichum porosum</name>
    <dbReference type="NCBI Taxonomy" id="105984"/>
    <lineage>
        <taxon>Eukaryota</taxon>
        <taxon>Fungi</taxon>
        <taxon>Dikarya</taxon>
        <taxon>Basidiomycota</taxon>
        <taxon>Agaricomycotina</taxon>
        <taxon>Tremellomycetes</taxon>
        <taxon>Trichosporonales</taxon>
        <taxon>Trichosporonaceae</taxon>
        <taxon>Apiotrichum</taxon>
    </lineage>
</organism>
<dbReference type="EMBL" id="RSCE01000006">
    <property type="protein sequence ID" value="RSH81984.1"/>
    <property type="molecule type" value="Genomic_DNA"/>
</dbReference>
<evidence type="ECO:0000313" key="1">
    <source>
        <dbReference type="EMBL" id="RSH81984.1"/>
    </source>
</evidence>
<dbReference type="GeneID" id="39592729"/>
<evidence type="ECO:0000313" key="2">
    <source>
        <dbReference type="Proteomes" id="UP000279236"/>
    </source>
</evidence>